<feature type="region of interest" description="Disordered" evidence="6">
    <location>
        <begin position="590"/>
        <end position="617"/>
    </location>
</feature>
<feature type="compositionally biased region" description="Basic residues" evidence="6">
    <location>
        <begin position="7"/>
        <end position="18"/>
    </location>
</feature>
<dbReference type="Pfam" id="PF03343">
    <property type="entry name" value="SART-1"/>
    <property type="match status" value="1"/>
</dbReference>
<keyword evidence="3" id="KW-0507">mRNA processing</keyword>
<dbReference type="EMBL" id="GBXI01005933">
    <property type="protein sequence ID" value="JAD08359.1"/>
    <property type="molecule type" value="Transcribed_RNA"/>
</dbReference>
<dbReference type="InterPro" id="IPR045347">
    <property type="entry name" value="HIND"/>
</dbReference>
<dbReference type="Pfam" id="PF19252">
    <property type="entry name" value="HIND"/>
    <property type="match status" value="1"/>
</dbReference>
<evidence type="ECO:0000256" key="1">
    <source>
        <dbReference type="ARBA" id="ARBA00004123"/>
    </source>
</evidence>
<dbReference type="PANTHER" id="PTHR14152">
    <property type="entry name" value="SQUAMOUS CELL CARCINOMA ANTIGEN RECOGNISED BY CYTOTOXIC T LYMPHOCYTES"/>
    <property type="match status" value="1"/>
</dbReference>
<gene>
    <name evidence="7" type="primary">SART1_1</name>
    <name evidence="8" type="synonym">SART1_0</name>
    <name evidence="8" type="ORF">g.6126</name>
    <name evidence="7" type="ORF">g.6130</name>
</gene>
<reference evidence="7" key="2">
    <citation type="journal article" date="2015" name="Gigascience">
        <title>Reconstructing a comprehensive transcriptome assembly of a white-pupal translocated strain of the pest fruit fly Bactrocera cucurbitae.</title>
        <authorList>
            <person name="Sim S.B."/>
            <person name="Calla B."/>
            <person name="Hall B."/>
            <person name="DeRego T."/>
            <person name="Geib S.M."/>
        </authorList>
    </citation>
    <scope>NUCLEOTIDE SEQUENCE</scope>
</reference>
<evidence type="ECO:0000313" key="7">
    <source>
        <dbReference type="EMBL" id="JAC99051.1"/>
    </source>
</evidence>
<evidence type="ECO:0000256" key="4">
    <source>
        <dbReference type="ARBA" id="ARBA00023187"/>
    </source>
</evidence>
<dbReference type="GO" id="GO:0045292">
    <property type="term" value="P:mRNA cis splicing, via spliceosome"/>
    <property type="evidence" value="ECO:0007669"/>
    <property type="project" value="TreeGrafter"/>
</dbReference>
<evidence type="ECO:0000256" key="3">
    <source>
        <dbReference type="ARBA" id="ARBA00022664"/>
    </source>
</evidence>
<evidence type="ECO:0000313" key="8">
    <source>
        <dbReference type="EMBL" id="JAD08359.1"/>
    </source>
</evidence>
<protein>
    <submittedName>
        <fullName evidence="7">U4/U6.U5 tri-snRNP-associated protein 1</fullName>
    </submittedName>
</protein>
<evidence type="ECO:0000256" key="6">
    <source>
        <dbReference type="SAM" id="MobiDB-lite"/>
    </source>
</evidence>
<accession>A0A0A1WJL6</accession>
<evidence type="ECO:0000256" key="5">
    <source>
        <dbReference type="ARBA" id="ARBA00023242"/>
    </source>
</evidence>
<dbReference type="OrthoDB" id="5583at2759"/>
<keyword evidence="4" id="KW-0508">mRNA splicing</keyword>
<dbReference type="InterPro" id="IPR005011">
    <property type="entry name" value="SNU66/SART1"/>
</dbReference>
<evidence type="ECO:0000256" key="2">
    <source>
        <dbReference type="ARBA" id="ARBA00006076"/>
    </source>
</evidence>
<dbReference type="AlphaFoldDB" id="A0A0A1WJL6"/>
<feature type="compositionally biased region" description="Low complexity" evidence="6">
    <location>
        <begin position="278"/>
        <end position="291"/>
    </location>
</feature>
<dbReference type="GO" id="GO:0046540">
    <property type="term" value="C:U4/U6 x U5 tri-snRNP complex"/>
    <property type="evidence" value="ECO:0007669"/>
    <property type="project" value="InterPro"/>
</dbReference>
<reference evidence="7" key="1">
    <citation type="submission" date="2014-11" db="EMBL/GenBank/DDBJ databases">
        <authorList>
            <person name="Geib S."/>
        </authorList>
    </citation>
    <scope>NUCLEOTIDE SEQUENCE</scope>
</reference>
<feature type="compositionally biased region" description="Acidic residues" evidence="6">
    <location>
        <begin position="72"/>
        <end position="83"/>
    </location>
</feature>
<name>A0A0A1WJL6_ZEUCU</name>
<organism evidence="7">
    <name type="scientific">Zeugodacus cucurbitae</name>
    <name type="common">Melon fruit fly</name>
    <name type="synonym">Bactrocera cucurbitae</name>
    <dbReference type="NCBI Taxonomy" id="28588"/>
    <lineage>
        <taxon>Eukaryota</taxon>
        <taxon>Metazoa</taxon>
        <taxon>Ecdysozoa</taxon>
        <taxon>Arthropoda</taxon>
        <taxon>Hexapoda</taxon>
        <taxon>Insecta</taxon>
        <taxon>Pterygota</taxon>
        <taxon>Neoptera</taxon>
        <taxon>Endopterygota</taxon>
        <taxon>Diptera</taxon>
        <taxon>Brachycera</taxon>
        <taxon>Muscomorpha</taxon>
        <taxon>Tephritoidea</taxon>
        <taxon>Tephritidae</taxon>
        <taxon>Zeugodacus</taxon>
        <taxon>Zeugodacus</taxon>
    </lineage>
</organism>
<keyword evidence="5" id="KW-0539">Nucleus</keyword>
<dbReference type="GO" id="GO:0000481">
    <property type="term" value="P:maturation of 5S rRNA"/>
    <property type="evidence" value="ECO:0007669"/>
    <property type="project" value="TreeGrafter"/>
</dbReference>
<feature type="compositionally biased region" description="Basic and acidic residues" evidence="6">
    <location>
        <begin position="116"/>
        <end position="245"/>
    </location>
</feature>
<dbReference type="PANTHER" id="PTHR14152:SF5">
    <property type="entry name" value="U4_U6.U5 TRI-SNRNP-ASSOCIATED PROTEIN 1"/>
    <property type="match status" value="1"/>
</dbReference>
<dbReference type="EMBL" id="GBXI01015240">
    <property type="protein sequence ID" value="JAC99051.1"/>
    <property type="molecule type" value="Transcribed_RNA"/>
</dbReference>
<feature type="region of interest" description="Disordered" evidence="6">
    <location>
        <begin position="1"/>
        <end position="300"/>
    </location>
</feature>
<feature type="compositionally biased region" description="Basic residues" evidence="6">
    <location>
        <begin position="32"/>
        <end position="55"/>
    </location>
</feature>
<proteinExistence type="inferred from homology"/>
<feature type="compositionally biased region" description="Basic and acidic residues" evidence="6">
    <location>
        <begin position="56"/>
        <end position="69"/>
    </location>
</feature>
<comment type="similarity">
    <text evidence="2">Belongs to the SNU66/SART1 family.</text>
</comment>
<sequence>MGSSSSGKKHKKDKKYKHRSIDGIDEGESSSSHRHHKHKRHKEHKERHHHKKHREREHDREKERRHHPEVIALEESDSDDSSDCVEVPLDDNPLKSYGQDSDVECEAPPPPQLSKHIIDREKDHERQKDREDEKAWAREREREKERDRYERERELERRKERDMERDRIERERDRDREKDRARDRDRELREKERDRIERDRERAREREQRFEHDRSNRDRDREREREREKVIDKSRDRQSRDDRSRSPIPENGAGDCLSIEETNKLRAKLGLKPLEVDSGPSKPASSSAAAVEAKKVQPGEKELSSYKDEWGEFLHKPASNLKEKAEAEKMREKLKQRKEKRFLEEQLARIRTLGESDEETDDVSKWVSRNRRVIDEKREAEKRAKMIEEMDAEFGVNDLVEKEKEVARRKAYNDKHLKGLRVEHDIDEFTEGKSVILTLKDKDVLDEDGDALINVNLVDEERYRKNVENKKQNPLSYGYNVYEEQYDELGNPIERGILEKYDEDIDGNKKKKEFVIGDNLEEEREHRRKLLEIKTKLAGKRLETLEDARIELATDTYTEAELTKFKKPKKKVKKLRKKLKAEDLLPLTDEPLKQHLGSRRDRNHEGESMDTDDTKDTVPDIKMEEADDDLERILSKARKLKQKENIIKKSIPIDFNSIKDEIKAEPVDGADGEGGIRGADGNIVLNATAEFCRTLGDIPTYGMAGNRDEDSNDMMDFETNDGNEERYNDRHNEPELNHGTWNSVNPDEVVQPAEFEDLGDNLEEVAILDEEPDVSAGVANALRLALSKGYLEKEEHNRPSNSKMAHLQAKNYSIEDKSAVEDDKFGRRDRFHAGPIMDFKDKETFKPNVKLEYIDDNGRILNSKEAFRYLSHKFHGKGPGKNKIEKRLKKMEQEGLMKTMSSTDTPLGTLTMLQQKQKETKTPFVVLSGGKQTAAVTGATISKYK</sequence>
<comment type="subcellular location">
    <subcellularLocation>
        <location evidence="1">Nucleus</location>
    </subcellularLocation>
</comment>